<dbReference type="Pfam" id="PF10263">
    <property type="entry name" value="SprT-like"/>
    <property type="match status" value="1"/>
</dbReference>
<dbReference type="KEGG" id="ica:Intca_0162"/>
<keyword evidence="3" id="KW-1185">Reference proteome</keyword>
<evidence type="ECO:0000313" key="3">
    <source>
        <dbReference type="Proteomes" id="UP000008914"/>
    </source>
</evidence>
<reference evidence="2 3" key="1">
    <citation type="journal article" date="2010" name="Stand. Genomic Sci.">
        <title>Complete genome sequence of Intrasporangium calvum type strain (7 KIP).</title>
        <authorList>
            <person name="Del Rio T.G."/>
            <person name="Chertkov O."/>
            <person name="Yasawong M."/>
            <person name="Lucas S."/>
            <person name="Deshpande S."/>
            <person name="Cheng J.F."/>
            <person name="Detter C."/>
            <person name="Tapia R."/>
            <person name="Han C."/>
            <person name="Goodwin L."/>
            <person name="Pitluck S."/>
            <person name="Liolios K."/>
            <person name="Ivanova N."/>
            <person name="Mavromatis K."/>
            <person name="Pati A."/>
            <person name="Chen A."/>
            <person name="Palaniappan K."/>
            <person name="Land M."/>
            <person name="Hauser L."/>
            <person name="Chang Y.J."/>
            <person name="Jeffries C.D."/>
            <person name="Rohde M."/>
            <person name="Pukall R."/>
            <person name="Sikorski J."/>
            <person name="Goker M."/>
            <person name="Woyke T."/>
            <person name="Bristow J."/>
            <person name="Eisen J.A."/>
            <person name="Markowitz V."/>
            <person name="Hugenholtz P."/>
            <person name="Kyrpides N.C."/>
            <person name="Klenk H.P."/>
            <person name="Lapidus A."/>
        </authorList>
    </citation>
    <scope>NUCLEOTIDE SEQUENCE [LARGE SCALE GENOMIC DNA]</scope>
    <source>
        <strain evidence="3">ATCC 23552 / DSM 43043 / JCM 3097 / NBRC 12989 / 7 KIP</strain>
    </source>
</reference>
<dbReference type="SMART" id="SM00731">
    <property type="entry name" value="SprT"/>
    <property type="match status" value="1"/>
</dbReference>
<dbReference type="RefSeq" id="WP_013491045.1">
    <property type="nucleotide sequence ID" value="NC_014830.1"/>
</dbReference>
<dbReference type="Proteomes" id="UP000008914">
    <property type="component" value="Chromosome"/>
</dbReference>
<evidence type="ECO:0000313" key="2">
    <source>
        <dbReference type="EMBL" id="ADU46723.1"/>
    </source>
</evidence>
<sequence length="224" mass="24247">MELSAALKLGRELMAVHGLSDWTLNLDRARTRAGVCRAGKREISLSAHLTRLHPEAEVRDTILHEIAHALVGPGHGHDAVWRARARQIGCSGNRCSSVDAPGIAGAWVGTCPAGHRTTRHRMPSRVVLCTRCRGTEAARVFDWTHQGRRVAMHPNYAAELDALLLGLPHLAPGRLGPGAVVRIAAPGQYDGAVGRIVTRGRTRYRVRVPDGLLSVPFAWVEQAG</sequence>
<dbReference type="EMBL" id="CP002343">
    <property type="protein sequence ID" value="ADU46723.1"/>
    <property type="molecule type" value="Genomic_DNA"/>
</dbReference>
<protein>
    <recommendedName>
        <fullName evidence="1">SprT-like domain-containing protein</fullName>
    </recommendedName>
</protein>
<dbReference type="STRING" id="710696.Intca_0162"/>
<dbReference type="InterPro" id="IPR006640">
    <property type="entry name" value="SprT-like_domain"/>
</dbReference>
<dbReference type="AlphaFoldDB" id="E6S5Y3"/>
<dbReference type="HOGENOM" id="CLU_104499_1_0_11"/>
<proteinExistence type="predicted"/>
<evidence type="ECO:0000259" key="1">
    <source>
        <dbReference type="SMART" id="SM00731"/>
    </source>
</evidence>
<gene>
    <name evidence="2" type="ordered locus">Intca_0162</name>
</gene>
<dbReference type="GO" id="GO:0006950">
    <property type="term" value="P:response to stress"/>
    <property type="evidence" value="ECO:0007669"/>
    <property type="project" value="UniProtKB-ARBA"/>
</dbReference>
<dbReference type="OrthoDB" id="9793623at2"/>
<accession>E6S5Y3</accession>
<feature type="domain" description="SprT-like" evidence="1">
    <location>
        <begin position="1"/>
        <end position="139"/>
    </location>
</feature>
<dbReference type="eggNOG" id="COG3091">
    <property type="taxonomic scope" value="Bacteria"/>
</dbReference>
<organism evidence="2 3">
    <name type="scientific">Intrasporangium calvum (strain ATCC 23552 / DSM 43043 / JCM 3097 / NBRC 12989 / NCIMB 10167 / NRRL B-3866 / 7 KIP)</name>
    <dbReference type="NCBI Taxonomy" id="710696"/>
    <lineage>
        <taxon>Bacteria</taxon>
        <taxon>Bacillati</taxon>
        <taxon>Actinomycetota</taxon>
        <taxon>Actinomycetes</taxon>
        <taxon>Micrococcales</taxon>
        <taxon>Intrasporangiaceae</taxon>
        <taxon>Intrasporangium</taxon>
    </lineage>
</organism>
<name>E6S5Y3_INTC7</name>